<dbReference type="AlphaFoldDB" id="A0A8B2YU43"/>
<dbReference type="Proteomes" id="UP000260844">
    <property type="component" value="Unassembled WGS sequence"/>
</dbReference>
<protein>
    <recommendedName>
        <fullName evidence="4">YD repeat-containing protein</fullName>
    </recommendedName>
</protein>
<dbReference type="InterPro" id="IPR006530">
    <property type="entry name" value="YD"/>
</dbReference>
<comment type="caution">
    <text evidence="2">The sequence shown here is derived from an EMBL/GenBank/DDBJ whole genome shotgun (WGS) entry which is preliminary data.</text>
</comment>
<sequence>MKKNILWLALLFCSLQLQAQTESIQRVNIKSPEVAAFTKVGEVPVSFYTGVPQISIPIYEVKCGKLRLPITLDYQATAIQVNQESTWVGLNWLLNAGGVVTTQTTKPEAGTLKKDWEFLYNSLNLRTVNTDGLGRFYKMDGNHESGWRGSYGYNRFKCIPYPKTTDISFALYAQMLDNHEGEAQSYTADFMGQHIEFIYHPLQEKFIVTGKGPIVKIAGGATGISKITDADGIEYTFGITETNSPDSYTTAPYAKRNVSYYLTQIKHPDGKTIRLSYKQYGSIRMLPELQEYWHHGLTNTVDYKVEKQLSDLVKINNYYLYEITTDEETVRFNAGTRTDLMGGRKLESIEIRNKADQLFKRFRFTYDYFAGNGVGGNRLREYYESRNLLTNYNSLYSDAEVNNRLRLVSLQEETMVGSTLKKLPAHQFTYQGGLPGKSSSARDYWGHYNGQSNKTLLPPLSLAGETGYNNFPYSLPMQTANRRCNPSTITAGMLSKIIYPTGGESSFSYEPHSFTNYIYLKLNQTLSQKPLSVYAMTSNCNSTIPAVNTEPKDFTIENEMLVEITVQHSCPEELSWRDMLGSPAMLMVYDPHLSSTAKHPYKTWTISPADTLRTEGGKIKDVVKRVERIMLPAGKYQLYPNISSPQITPYPSFPGDKRVEMWVKSTNSFMSQGGGVRIKEIRQTDGNGNTIVSQYDYTQESGMSSGLMMYPLRFSRNKLQVYQAEAGPGHSEGGSSIDPVPPAAVLKNYWSVRSESMASVRGTLVGYSRVTLTRGNGKQVYEFWNKNDKNSSFDFYPPFDDPRNGNLLREAVYSSNGNLQRETENTYSVLKKEHHFVNALVEDIHSGAEGCSGSGVSNKYAQSCGGGRVLFCIYPSSRFWIECTNRIAKEYTDKGVLTTEYRYTYNPWNLQPSVVQTIYDSSLSETVHMLYPQNYAGNGYPQTLVDNHILNVPTETVKVTDRAGTSTVTAGELYRYNEKGLLTSHSRLKLSAPLAVGSFKFSNKSIGVIGTDTLTRGIYSPSADYSADASCTYTSGGNLSTITEKQTLTTVYLWSYNKQHVIAEIANTTYAKVKEALGYTDAQMTTLENSAAPDVASVRSKLDTYYKGTASQVTTYTWSPFVGITSVTGPNGNITRYSYDTFGRLQSVTDHEGKTVQAYEYNYKNQ</sequence>
<dbReference type="NCBIfam" id="TIGR01643">
    <property type="entry name" value="YD_repeat_2x"/>
    <property type="match status" value="1"/>
</dbReference>
<keyword evidence="1" id="KW-0732">Signal</keyword>
<gene>
    <name evidence="2" type="ORF">DXD40_11505</name>
</gene>
<evidence type="ECO:0008006" key="4">
    <source>
        <dbReference type="Google" id="ProtNLM"/>
    </source>
</evidence>
<dbReference type="InterPro" id="IPR031325">
    <property type="entry name" value="RHS_repeat"/>
</dbReference>
<evidence type="ECO:0000256" key="1">
    <source>
        <dbReference type="SAM" id="SignalP"/>
    </source>
</evidence>
<dbReference type="RefSeq" id="WP_117689133.1">
    <property type="nucleotide sequence ID" value="NZ_QRWL01000013.1"/>
</dbReference>
<organism evidence="2 3">
    <name type="scientific">Bacteroides uniformis</name>
    <dbReference type="NCBI Taxonomy" id="820"/>
    <lineage>
        <taxon>Bacteria</taxon>
        <taxon>Pseudomonadati</taxon>
        <taxon>Bacteroidota</taxon>
        <taxon>Bacteroidia</taxon>
        <taxon>Bacteroidales</taxon>
        <taxon>Bacteroidaceae</taxon>
        <taxon>Bacteroides</taxon>
    </lineage>
</organism>
<accession>A0A8B2YU43</accession>
<evidence type="ECO:0000313" key="2">
    <source>
        <dbReference type="EMBL" id="RGJ93113.1"/>
    </source>
</evidence>
<feature type="chain" id="PRO_5032649978" description="YD repeat-containing protein" evidence="1">
    <location>
        <begin position="20"/>
        <end position="1166"/>
    </location>
</feature>
<dbReference type="Pfam" id="PF05593">
    <property type="entry name" value="RHS_repeat"/>
    <property type="match status" value="1"/>
</dbReference>
<evidence type="ECO:0000313" key="3">
    <source>
        <dbReference type="Proteomes" id="UP000260844"/>
    </source>
</evidence>
<dbReference type="Gene3D" id="2.180.10.10">
    <property type="entry name" value="RHS repeat-associated core"/>
    <property type="match status" value="1"/>
</dbReference>
<name>A0A8B2YU43_BACUN</name>
<proteinExistence type="predicted"/>
<dbReference type="EMBL" id="QSPV01000008">
    <property type="protein sequence ID" value="RGJ93113.1"/>
    <property type="molecule type" value="Genomic_DNA"/>
</dbReference>
<feature type="signal peptide" evidence="1">
    <location>
        <begin position="1"/>
        <end position="19"/>
    </location>
</feature>
<reference evidence="2 3" key="1">
    <citation type="submission" date="2018-08" db="EMBL/GenBank/DDBJ databases">
        <title>A genome reference for cultivated species of the human gut microbiota.</title>
        <authorList>
            <person name="Zou Y."/>
            <person name="Xue W."/>
            <person name="Luo G."/>
        </authorList>
    </citation>
    <scope>NUCLEOTIDE SEQUENCE [LARGE SCALE GENOMIC DNA]</scope>
    <source>
        <strain evidence="2 3">TM04-30</strain>
    </source>
</reference>